<keyword evidence="6" id="KW-1185">Reference proteome</keyword>
<name>A0ABS7AR26_9CLOT</name>
<dbReference type="CDD" id="cd08023">
    <property type="entry name" value="GH16_laminarinase_like"/>
    <property type="match status" value="1"/>
</dbReference>
<dbReference type="InterPro" id="IPR018337">
    <property type="entry name" value="Cell_wall/Cho-bd_repeat"/>
</dbReference>
<dbReference type="InterPro" id="IPR000757">
    <property type="entry name" value="Beta-glucanase-like"/>
</dbReference>
<dbReference type="SUPFAM" id="SSF49899">
    <property type="entry name" value="Concanavalin A-like lectins/glucanases"/>
    <property type="match status" value="1"/>
</dbReference>
<evidence type="ECO:0000256" key="1">
    <source>
        <dbReference type="ARBA" id="ARBA00006865"/>
    </source>
</evidence>
<dbReference type="InterPro" id="IPR013320">
    <property type="entry name" value="ConA-like_dom_sf"/>
</dbReference>
<evidence type="ECO:0000259" key="4">
    <source>
        <dbReference type="PROSITE" id="PS51762"/>
    </source>
</evidence>
<sequence>MRYIKNISALIALTLIINLSIVFSNVSANEVDSNEWKLVWSDEFNDRNVNTSNWTYDIDGHGWGNNELQYYTDREENARIEDGNLVIQAKKEDFNGSKYTSARLKSEGLQEFTYGKIEARIKLPSDKGLWPAFWMLGANMSSVKWPNCGEIDIMEHVNTENKIYGTLHWNDKGAQSFGNKFEVDVTEYHTYSIEWNPNTIKWFVDGVQYEELSIANNITGNDEFHKPFFILLNLAVGGNWPQDPDLSTNFPAKMYVDYVRVYKNVNDNLIEHKTRNGWFKDKKNQCQYYLDDNSTPVKGWVYNNNNWYYLDNECKMRTGWINPNTDWYYLNDSGEMQTGWQKCDGKLYYFDNNGAMLKNTIIQGRKLGTDGNVIE</sequence>
<dbReference type="Pfam" id="PF01473">
    <property type="entry name" value="Choline_bind_1"/>
    <property type="match status" value="1"/>
</dbReference>
<evidence type="ECO:0000256" key="3">
    <source>
        <dbReference type="PROSITE-ProRule" id="PRU00591"/>
    </source>
</evidence>
<proteinExistence type="inferred from homology"/>
<dbReference type="Gene3D" id="2.10.270.20">
    <property type="match status" value="1"/>
</dbReference>
<protein>
    <submittedName>
        <fullName evidence="5">Family 16 glycosylhydrolase</fullName>
    </submittedName>
</protein>
<evidence type="ECO:0000313" key="5">
    <source>
        <dbReference type="EMBL" id="MBW6411126.1"/>
    </source>
</evidence>
<dbReference type="PANTHER" id="PTHR10963">
    <property type="entry name" value="GLYCOSYL HYDROLASE-RELATED"/>
    <property type="match status" value="1"/>
</dbReference>
<feature type="repeat" description="Cell wall-binding" evidence="3">
    <location>
        <begin position="337"/>
        <end position="356"/>
    </location>
</feature>
<dbReference type="PROSITE" id="PS51170">
    <property type="entry name" value="CW"/>
    <property type="match status" value="3"/>
</dbReference>
<dbReference type="Pfam" id="PF19127">
    <property type="entry name" value="Choline_bind_3"/>
    <property type="match status" value="1"/>
</dbReference>
<evidence type="ECO:0000313" key="6">
    <source>
        <dbReference type="Proteomes" id="UP001519921"/>
    </source>
</evidence>
<dbReference type="Gene3D" id="2.60.120.200">
    <property type="match status" value="1"/>
</dbReference>
<dbReference type="RefSeq" id="WP_219780589.1">
    <property type="nucleotide sequence ID" value="NZ_JAHXPT010000011.1"/>
</dbReference>
<feature type="domain" description="GH16" evidence="4">
    <location>
        <begin position="24"/>
        <end position="267"/>
    </location>
</feature>
<dbReference type="EMBL" id="JAHXPT010000011">
    <property type="protein sequence ID" value="MBW6411126.1"/>
    <property type="molecule type" value="Genomic_DNA"/>
</dbReference>
<keyword evidence="2" id="KW-0677">Repeat</keyword>
<comment type="similarity">
    <text evidence="1">Belongs to the glycosyl hydrolase 16 family.</text>
</comment>
<comment type="caution">
    <text evidence="5">The sequence shown here is derived from an EMBL/GenBank/DDBJ whole genome shotgun (WGS) entry which is preliminary data.</text>
</comment>
<accession>A0ABS7AR26</accession>
<feature type="repeat" description="Cell wall-binding" evidence="3">
    <location>
        <begin position="297"/>
        <end position="316"/>
    </location>
</feature>
<evidence type="ECO:0000256" key="2">
    <source>
        <dbReference type="ARBA" id="ARBA00022737"/>
    </source>
</evidence>
<dbReference type="InterPro" id="IPR050546">
    <property type="entry name" value="Glycosyl_Hydrlase_16"/>
</dbReference>
<organism evidence="5 6">
    <name type="scientific">Clostridium weizhouense</name>
    <dbReference type="NCBI Taxonomy" id="2859781"/>
    <lineage>
        <taxon>Bacteria</taxon>
        <taxon>Bacillati</taxon>
        <taxon>Bacillota</taxon>
        <taxon>Clostridia</taxon>
        <taxon>Eubacteriales</taxon>
        <taxon>Clostridiaceae</taxon>
        <taxon>Clostridium</taxon>
    </lineage>
</organism>
<dbReference type="PANTHER" id="PTHR10963:SF55">
    <property type="entry name" value="GLYCOSIDE HYDROLASE FAMILY 16 PROTEIN"/>
    <property type="match status" value="1"/>
</dbReference>
<gene>
    <name evidence="5" type="ORF">KYD98_13590</name>
</gene>
<reference evidence="5 6" key="1">
    <citation type="submission" date="2021-07" db="EMBL/GenBank/DDBJ databases">
        <title>Clostridium weizhouense sp. nov., an anaerobic bacterium isolated from activated sludge of Petroleum wastewater.</title>
        <authorList>
            <person name="Li Q."/>
        </authorList>
    </citation>
    <scope>NUCLEOTIDE SEQUENCE [LARGE SCALE GENOMIC DNA]</scope>
    <source>
        <strain evidence="5 6">YB-6</strain>
    </source>
</reference>
<dbReference type="Pfam" id="PF00722">
    <property type="entry name" value="Glyco_hydro_16"/>
    <property type="match status" value="1"/>
</dbReference>
<dbReference type="SUPFAM" id="SSF69360">
    <property type="entry name" value="Cell wall binding repeat"/>
    <property type="match status" value="1"/>
</dbReference>
<dbReference type="PROSITE" id="PS51762">
    <property type="entry name" value="GH16_2"/>
    <property type="match status" value="1"/>
</dbReference>
<feature type="repeat" description="Cell wall-binding" evidence="3">
    <location>
        <begin position="317"/>
        <end position="336"/>
    </location>
</feature>
<dbReference type="Proteomes" id="UP001519921">
    <property type="component" value="Unassembled WGS sequence"/>
</dbReference>